<feature type="compositionally biased region" description="Gly residues" evidence="6">
    <location>
        <begin position="1"/>
        <end position="18"/>
    </location>
</feature>
<dbReference type="Pfam" id="PF00977">
    <property type="entry name" value="His_biosynth"/>
    <property type="match status" value="1"/>
</dbReference>
<evidence type="ECO:0000256" key="5">
    <source>
        <dbReference type="RuleBase" id="RU003657"/>
    </source>
</evidence>
<reference evidence="7" key="1">
    <citation type="journal article" date="2021" name="Front. Microbiol.">
        <title>Comprehensive Comparative Genomics and Phenotyping of Methylobacterium Species.</title>
        <authorList>
            <person name="Alessa O."/>
            <person name="Ogura Y."/>
            <person name="Fujitani Y."/>
            <person name="Takami H."/>
            <person name="Hayashi T."/>
            <person name="Sahin N."/>
            <person name="Tani A."/>
        </authorList>
    </citation>
    <scope>NUCLEOTIDE SEQUENCE</scope>
    <source>
        <strain evidence="7">KCTC 52305</strain>
    </source>
</reference>
<dbReference type="GO" id="GO:0016853">
    <property type="term" value="F:isomerase activity"/>
    <property type="evidence" value="ECO:0007669"/>
    <property type="project" value="UniProtKB-KW"/>
</dbReference>
<keyword evidence="2 5" id="KW-0028">Amino-acid biosynthesis</keyword>
<comment type="similarity">
    <text evidence="1 5">Belongs to the HisA/HisF family.</text>
</comment>
<evidence type="ECO:0000256" key="3">
    <source>
        <dbReference type="ARBA" id="ARBA00023102"/>
    </source>
</evidence>
<keyword evidence="3 5" id="KW-0368">Histidine biosynthesis</keyword>
<proteinExistence type="inferred from homology"/>
<reference evidence="7" key="2">
    <citation type="submission" date="2021-08" db="EMBL/GenBank/DDBJ databases">
        <authorList>
            <person name="Tani A."/>
            <person name="Ola A."/>
            <person name="Ogura Y."/>
            <person name="Katsura K."/>
            <person name="Hayashi T."/>
        </authorList>
    </citation>
    <scope>NUCLEOTIDE SEQUENCE</scope>
    <source>
        <strain evidence="7">KCTC 52305</strain>
    </source>
</reference>
<accession>A0ABQ4R386</accession>
<name>A0ABQ4R386_9HYPH</name>
<keyword evidence="7" id="KW-0413">Isomerase</keyword>
<dbReference type="InterPro" id="IPR006062">
    <property type="entry name" value="His_biosynth"/>
</dbReference>
<protein>
    <submittedName>
        <fullName evidence="7">1-(5-phosphoribosyl)-5-[(5-phosphoribosylamino) methylideneamino] imidazole-4-carboxamide isomerase</fullName>
    </submittedName>
</protein>
<evidence type="ECO:0000313" key="7">
    <source>
        <dbReference type="EMBL" id="GJD52078.1"/>
    </source>
</evidence>
<dbReference type="InterPro" id="IPR013785">
    <property type="entry name" value="Aldolase_TIM"/>
</dbReference>
<organism evidence="7 8">
    <name type="scientific">Methylobacterium crusticola</name>
    <dbReference type="NCBI Taxonomy" id="1697972"/>
    <lineage>
        <taxon>Bacteria</taxon>
        <taxon>Pseudomonadati</taxon>
        <taxon>Pseudomonadota</taxon>
        <taxon>Alphaproteobacteria</taxon>
        <taxon>Hyphomicrobiales</taxon>
        <taxon>Methylobacteriaceae</taxon>
        <taxon>Methylobacterium</taxon>
    </lineage>
</organism>
<evidence type="ECO:0000256" key="4">
    <source>
        <dbReference type="ARBA" id="ARBA00029440"/>
    </source>
</evidence>
<dbReference type="Proteomes" id="UP001055167">
    <property type="component" value="Unassembled WGS sequence"/>
</dbReference>
<dbReference type="Gene3D" id="3.20.20.70">
    <property type="entry name" value="Aldolase class I"/>
    <property type="match status" value="1"/>
</dbReference>
<keyword evidence="8" id="KW-1185">Reference proteome</keyword>
<sequence length="278" mass="27561">MRGGHGRISGGGGPGRGGTAARPAASPLAIIPVLDLRHGQVVRARAGERQAYAPIVTPLSPTPAPADVARGLLGALPARRLYVADLDAIMDGADPDRAALAAIARACPGVELWVDAGFATSAGVEAFLAAGLGRPVLGSESQADAALVRALGARAVLSLDSRDGVPLGPEDLHADPASWPPDVIAMSLARVGSGAGPDLAGIAALRVRAPGAALYAAGGLRGPGDLAPLAAAGAAGVLVASAIHDGRLRAEHLVEHSADHLAEHLEPPAPRPAPARGA</sequence>
<feature type="region of interest" description="Disordered" evidence="6">
    <location>
        <begin position="1"/>
        <end position="22"/>
    </location>
</feature>
<gene>
    <name evidence="7" type="primary">hisA_2</name>
    <name evidence="7" type="ORF">OPKNFCMD_4840</name>
</gene>
<dbReference type="SUPFAM" id="SSF51366">
    <property type="entry name" value="Ribulose-phoshate binding barrel"/>
    <property type="match status" value="1"/>
</dbReference>
<comment type="pathway">
    <text evidence="4">Amino-acid biosynthesis.</text>
</comment>
<comment type="caution">
    <text evidence="7">The sequence shown here is derived from an EMBL/GenBank/DDBJ whole genome shotgun (WGS) entry which is preliminary data.</text>
</comment>
<dbReference type="InterPro" id="IPR011060">
    <property type="entry name" value="RibuloseP-bd_barrel"/>
</dbReference>
<evidence type="ECO:0000256" key="2">
    <source>
        <dbReference type="ARBA" id="ARBA00022605"/>
    </source>
</evidence>
<evidence type="ECO:0000256" key="6">
    <source>
        <dbReference type="SAM" id="MobiDB-lite"/>
    </source>
</evidence>
<dbReference type="EMBL" id="BPQH01000016">
    <property type="protein sequence ID" value="GJD52078.1"/>
    <property type="molecule type" value="Genomic_DNA"/>
</dbReference>
<evidence type="ECO:0000256" key="1">
    <source>
        <dbReference type="ARBA" id="ARBA00009667"/>
    </source>
</evidence>
<evidence type="ECO:0000313" key="8">
    <source>
        <dbReference type="Proteomes" id="UP001055167"/>
    </source>
</evidence>
<dbReference type="RefSeq" id="WP_128560421.1">
    <property type="nucleotide sequence ID" value="NZ_BPQH01000016.1"/>
</dbReference>